<dbReference type="OrthoDB" id="6372431at2759"/>
<evidence type="ECO:0000313" key="2">
    <source>
        <dbReference type="Proteomes" id="UP001162087"/>
    </source>
</evidence>
<dbReference type="GO" id="GO:0009134">
    <property type="term" value="P:nucleoside diphosphate catabolic process"/>
    <property type="evidence" value="ECO:0007669"/>
    <property type="project" value="TreeGrafter"/>
</dbReference>
<dbReference type="PROSITE" id="PS01238">
    <property type="entry name" value="GDA1_CD39_NTPASE"/>
    <property type="match status" value="1"/>
</dbReference>
<name>A0AA35JHZ6_SACK1</name>
<evidence type="ECO:0000313" key="1">
    <source>
        <dbReference type="EMBL" id="CAI4059831.1"/>
    </source>
</evidence>
<organism evidence="1 2">
    <name type="scientific">Saccharomyces kudriavzevii (strain ATCC MYA-4449 / AS 2.2408 / CBS 8840 / NBRC 1802 / NCYC 2889)</name>
    <name type="common">Yeast</name>
    <dbReference type="NCBI Taxonomy" id="226230"/>
    <lineage>
        <taxon>Eukaryota</taxon>
        <taxon>Fungi</taxon>
        <taxon>Dikarya</taxon>
        <taxon>Ascomycota</taxon>
        <taxon>Saccharomycotina</taxon>
        <taxon>Saccharomycetes</taxon>
        <taxon>Saccharomycetales</taxon>
        <taxon>Saccharomycetaceae</taxon>
        <taxon>Saccharomyces</taxon>
    </lineage>
</organism>
<dbReference type="PANTHER" id="PTHR11782:SF83">
    <property type="entry name" value="GUANOSINE-DIPHOSPHATASE"/>
    <property type="match status" value="1"/>
</dbReference>
<dbReference type="PANTHER" id="PTHR11782">
    <property type="entry name" value="ADENOSINE/GUANOSINE DIPHOSPHATASE"/>
    <property type="match status" value="1"/>
</dbReference>
<dbReference type="Proteomes" id="UP001162087">
    <property type="component" value="Chromosome 5"/>
</dbReference>
<proteinExistence type="predicted"/>
<dbReference type="GO" id="GO:0045134">
    <property type="term" value="F:UDP phosphatase activity"/>
    <property type="evidence" value="ECO:0007669"/>
    <property type="project" value="TreeGrafter"/>
</dbReference>
<accession>A0AA35JHZ6</accession>
<dbReference type="GO" id="GO:0005524">
    <property type="term" value="F:ATP binding"/>
    <property type="evidence" value="ECO:0007669"/>
    <property type="project" value="UniProtKB-KW"/>
</dbReference>
<gene>
    <name evidence="1" type="primary">SKDI05G0280</name>
    <name evidence="1" type="ORF">SKDI_05G0280</name>
</gene>
<dbReference type="GO" id="GO:0017111">
    <property type="term" value="F:ribonucleoside triphosphate phosphatase activity"/>
    <property type="evidence" value="ECO:0007669"/>
    <property type="project" value="TreeGrafter"/>
</dbReference>
<dbReference type="Gene3D" id="3.30.420.40">
    <property type="match status" value="1"/>
</dbReference>
<protein>
    <submittedName>
        <fullName evidence="1">Uncharacterized protein</fullName>
    </submittedName>
</protein>
<reference evidence="1" key="1">
    <citation type="submission" date="2022-10" db="EMBL/GenBank/DDBJ databases">
        <authorList>
            <person name="Byrne P K."/>
        </authorList>
    </citation>
    <scope>NUCLEOTIDE SEQUENCE</scope>
    <source>
        <strain evidence="1">IFO1802</strain>
    </source>
</reference>
<dbReference type="GO" id="GO:0000139">
    <property type="term" value="C:Golgi membrane"/>
    <property type="evidence" value="ECO:0007669"/>
    <property type="project" value="UniProtKB-SubCell"/>
</dbReference>
<dbReference type="InterPro" id="IPR000407">
    <property type="entry name" value="GDA1_CD39_NTPase"/>
</dbReference>
<keyword evidence="2" id="KW-1185">Reference proteome</keyword>
<dbReference type="GO" id="GO:0006487">
    <property type="term" value="P:protein N-linked glycosylation"/>
    <property type="evidence" value="ECO:0007669"/>
    <property type="project" value="TreeGrafter"/>
</dbReference>
<dbReference type="Gene3D" id="3.30.420.150">
    <property type="entry name" value="Exopolyphosphatase. Domain 2"/>
    <property type="match status" value="1"/>
</dbReference>
<sequence length="517" mass="56660">MAPIFRNYRFAIGAFAAIMLILLIKTSSTGSLSISRTVSPTASVPKTSGDVSTLPFGDKPGYIGNPKAEQDYPEMADAVKSQTSQKCSEEHRYVVMIDAGSSGSRVHVYEFDVCTSPPTLINEEFKMLTPGLSSYDTDAAGAAESLDSLLDFAVDNVPLKARGCTPVAVRATAGLRIIGDAKSKKILTAVTNHLEKDYPFPIAEGSVSIMDGDEEGVFAWITTNYLLKNIGTEGAKLPTAAVFDLGGGSTQIVFEPTFPENEKMVEGEHKYDLNFGGKIYTLYQFSHLRYGLMEGRKRINSVLVQNAIKDGKITKGDGSKTHKIMSPCLPPKVNSSNEKVELAAGETYTVDFIGPDVPTGTQCRFLTDQILNKDAKCQSPPCSFNGVHQPSMVRTFKELNDIYIFSFFYDRTHPLGMPSSFTLNELMDLTRTVCSGEETWKSVFSGIEGSLDELKSDPHYCLDLSFQVSLLHTGYDIPLYRELRTAEKIDDTEIGWSLGASLSLLESDFECKVSQIE</sequence>
<dbReference type="Pfam" id="PF01150">
    <property type="entry name" value="GDA1_CD39"/>
    <property type="match status" value="1"/>
</dbReference>
<dbReference type="EMBL" id="OX365900">
    <property type="protein sequence ID" value="CAI4059831.1"/>
    <property type="molecule type" value="Genomic_DNA"/>
</dbReference>
<dbReference type="GO" id="GO:0004382">
    <property type="term" value="F:GDP phosphatase activity"/>
    <property type="evidence" value="ECO:0007669"/>
    <property type="project" value="UniProtKB-EC"/>
</dbReference>
<dbReference type="CDD" id="cd24040">
    <property type="entry name" value="ASKHA_NBD_GDA1"/>
    <property type="match status" value="1"/>
</dbReference>